<evidence type="ECO:0000256" key="2">
    <source>
        <dbReference type="ARBA" id="ARBA00022980"/>
    </source>
</evidence>
<dbReference type="SMART" id="SM01405">
    <property type="entry name" value="Ribosomal_S6e"/>
    <property type="match status" value="1"/>
</dbReference>
<dbReference type="PROSITE" id="PS00578">
    <property type="entry name" value="RIBOSOMAL_S6E"/>
    <property type="match status" value="1"/>
</dbReference>
<evidence type="ECO:0000313" key="5">
    <source>
        <dbReference type="Proteomes" id="UP000515146"/>
    </source>
</evidence>
<protein>
    <recommendedName>
        <fullName evidence="4">40S ribosomal protein S6</fullName>
    </recommendedName>
</protein>
<evidence type="ECO:0000256" key="1">
    <source>
        <dbReference type="ARBA" id="ARBA00009312"/>
    </source>
</evidence>
<dbReference type="OrthoDB" id="10260596at2759"/>
<comment type="similarity">
    <text evidence="1 4">Belongs to the eukaryotic ribosomal protein eS6 family.</text>
</comment>
<gene>
    <name evidence="6" type="primary">LOC113795348</name>
</gene>
<accession>A0A6P6Y9T8</accession>
<evidence type="ECO:0000313" key="6">
    <source>
        <dbReference type="RefSeq" id="XP_027201344.1"/>
    </source>
</evidence>
<name>A0A6P6Y9T8_DERPT</name>
<dbReference type="GO" id="GO:0005840">
    <property type="term" value="C:ribosome"/>
    <property type="evidence" value="ECO:0007669"/>
    <property type="project" value="UniProtKB-KW"/>
</dbReference>
<dbReference type="Pfam" id="PF01092">
    <property type="entry name" value="Ribosomal_S6e"/>
    <property type="match status" value="1"/>
</dbReference>
<sequence>MKLNISYPETGKVLTVEVDDEKRLVPFYEKRLGNEVPADSIGEEWQGYLLRITGGNDKQGFPMLQGVFCNHRVRLLMRKGMKCFRERRKGCPKRKSVRGCIVASDISALNLCVVEKGAADIAGLTDEARVNRLGPKRANHIRKTFDLPKSADVRKFVVRRQINEKTSKAPKIQRLVTAERLARKQKYRAELAERSRRSQEAAAEYKQVIKAYKAQKLAAQAA</sequence>
<reference evidence="6" key="1">
    <citation type="submission" date="2025-08" db="UniProtKB">
        <authorList>
            <consortium name="RefSeq"/>
        </authorList>
    </citation>
    <scope>IDENTIFICATION</scope>
    <source>
        <strain evidence="6">Airmid</strain>
    </source>
</reference>
<dbReference type="OMA" id="IAKKCRL"/>
<dbReference type="Proteomes" id="UP000515146">
    <property type="component" value="Unplaced"/>
</dbReference>
<dbReference type="InterPro" id="IPR014401">
    <property type="entry name" value="Ribosomal_eS6-like"/>
</dbReference>
<dbReference type="RefSeq" id="XP_027201344.1">
    <property type="nucleotide sequence ID" value="XM_027345543.1"/>
</dbReference>
<dbReference type="GO" id="GO:0006412">
    <property type="term" value="P:translation"/>
    <property type="evidence" value="ECO:0007669"/>
    <property type="project" value="InterPro"/>
</dbReference>
<dbReference type="InterPro" id="IPR018282">
    <property type="entry name" value="Ribosomal_eS6_CS"/>
</dbReference>
<dbReference type="PANTHER" id="PTHR11502">
    <property type="entry name" value="40S RIBOSOMAL PROTEIN S6"/>
    <property type="match status" value="1"/>
</dbReference>
<dbReference type="AlphaFoldDB" id="A0A6P6Y9T8"/>
<keyword evidence="2 4" id="KW-0689">Ribosomal protein</keyword>
<dbReference type="KEGG" id="dpte:113795348"/>
<dbReference type="InParanoid" id="A0A6P6Y9T8"/>
<dbReference type="GO" id="GO:0003735">
    <property type="term" value="F:structural constituent of ribosome"/>
    <property type="evidence" value="ECO:0007669"/>
    <property type="project" value="InterPro"/>
</dbReference>
<dbReference type="GO" id="GO:1990904">
    <property type="term" value="C:ribonucleoprotein complex"/>
    <property type="evidence" value="ECO:0007669"/>
    <property type="project" value="UniProtKB-KW"/>
</dbReference>
<dbReference type="FunCoup" id="A0A6P6Y9T8">
    <property type="interactions" value="1413"/>
</dbReference>
<proteinExistence type="inferred from homology"/>
<dbReference type="PIRSF" id="PIRSF002129">
    <property type="entry name" value="Ribosom_S6_euk"/>
    <property type="match status" value="1"/>
</dbReference>
<keyword evidence="5" id="KW-1185">Reference proteome</keyword>
<dbReference type="Gene3D" id="1.20.5.2650">
    <property type="match status" value="1"/>
</dbReference>
<evidence type="ECO:0000256" key="4">
    <source>
        <dbReference type="PIRNR" id="PIRNR002129"/>
    </source>
</evidence>
<organism evidence="5 6">
    <name type="scientific">Dermatophagoides pteronyssinus</name>
    <name type="common">European house dust mite</name>
    <dbReference type="NCBI Taxonomy" id="6956"/>
    <lineage>
        <taxon>Eukaryota</taxon>
        <taxon>Metazoa</taxon>
        <taxon>Ecdysozoa</taxon>
        <taxon>Arthropoda</taxon>
        <taxon>Chelicerata</taxon>
        <taxon>Arachnida</taxon>
        <taxon>Acari</taxon>
        <taxon>Acariformes</taxon>
        <taxon>Sarcoptiformes</taxon>
        <taxon>Astigmata</taxon>
        <taxon>Psoroptidia</taxon>
        <taxon>Analgoidea</taxon>
        <taxon>Pyroglyphidae</taxon>
        <taxon>Dermatophagoidinae</taxon>
        <taxon>Dermatophagoides</taxon>
    </lineage>
</organism>
<dbReference type="InterPro" id="IPR001377">
    <property type="entry name" value="Ribosomal_eS6"/>
</dbReference>
<evidence type="ECO:0000256" key="3">
    <source>
        <dbReference type="ARBA" id="ARBA00023274"/>
    </source>
</evidence>
<keyword evidence="3 4" id="KW-0687">Ribonucleoprotein</keyword>